<dbReference type="NCBIfam" id="TIGR02254">
    <property type="entry name" value="YjjG_YfnB"/>
    <property type="match status" value="1"/>
</dbReference>
<gene>
    <name evidence="1" type="ORF">GCM10007414_15020</name>
</gene>
<keyword evidence="2" id="KW-1185">Reference proteome</keyword>
<dbReference type="PANTHER" id="PTHR47478:SF1">
    <property type="entry name" value="PYRIMIDINE 5'-NUCLEOTIDASE YJJG"/>
    <property type="match status" value="1"/>
</dbReference>
<dbReference type="CDD" id="cd04305">
    <property type="entry name" value="HAD_Neu5Ac-Pase_like"/>
    <property type="match status" value="1"/>
</dbReference>
<dbReference type="InterPro" id="IPR023214">
    <property type="entry name" value="HAD_sf"/>
</dbReference>
<dbReference type="NCBIfam" id="TIGR01549">
    <property type="entry name" value="HAD-SF-IA-v1"/>
    <property type="match status" value="1"/>
</dbReference>
<dbReference type="Proteomes" id="UP000651977">
    <property type="component" value="Unassembled WGS sequence"/>
</dbReference>
<dbReference type="Pfam" id="PF00702">
    <property type="entry name" value="Hydrolase"/>
    <property type="match status" value="1"/>
</dbReference>
<organism evidence="1 2">
    <name type="scientific">Agarivorans gilvus</name>
    <dbReference type="NCBI Taxonomy" id="680279"/>
    <lineage>
        <taxon>Bacteria</taxon>
        <taxon>Pseudomonadati</taxon>
        <taxon>Pseudomonadota</taxon>
        <taxon>Gammaproteobacteria</taxon>
        <taxon>Alteromonadales</taxon>
        <taxon>Alteromonadaceae</taxon>
        <taxon>Agarivorans</taxon>
    </lineage>
</organism>
<name>A0ABQ1I0Y6_9ALTE</name>
<dbReference type="PANTHER" id="PTHR47478">
    <property type="match status" value="1"/>
</dbReference>
<dbReference type="NCBIfam" id="NF006976">
    <property type="entry name" value="PRK09449.1"/>
    <property type="match status" value="1"/>
</dbReference>
<dbReference type="SFLD" id="SFLDG01135">
    <property type="entry name" value="C1.5.6:_HAD__Beta-PGM__Phospha"/>
    <property type="match status" value="1"/>
</dbReference>
<dbReference type="EMBL" id="BMDY01000007">
    <property type="protein sequence ID" value="GGB02680.1"/>
    <property type="molecule type" value="Genomic_DNA"/>
</dbReference>
<proteinExistence type="predicted"/>
<accession>A0ABQ1I0Y6</accession>
<evidence type="ECO:0000313" key="2">
    <source>
        <dbReference type="Proteomes" id="UP000651977"/>
    </source>
</evidence>
<sequence length="226" mass="25975">MKYQWILFDADETLFHFDAFAGLQLMFSRFNQQFERQHYQDYQNTNLALWDAYQAGQINAQQLQEQRFTHWANKLAVPAQHLNQAFLEAMADICKLLPGAKDLLDSLKDKVKLGIITNGFTALQQIRLERTGLSGYFQTLVISEQVGVAKPAKAIFEHAFEQMQQPNRQQVLMVGDNPHSDIQGGINAGIDTCWLNREQQPLPQGIQPKHQVASLQELQHWLHQPH</sequence>
<reference evidence="2" key="1">
    <citation type="journal article" date="2019" name="Int. J. Syst. Evol. Microbiol.">
        <title>The Global Catalogue of Microorganisms (GCM) 10K type strain sequencing project: providing services to taxonomists for standard genome sequencing and annotation.</title>
        <authorList>
            <consortium name="The Broad Institute Genomics Platform"/>
            <consortium name="The Broad Institute Genome Sequencing Center for Infectious Disease"/>
            <person name="Wu L."/>
            <person name="Ma J."/>
        </authorList>
    </citation>
    <scope>NUCLEOTIDE SEQUENCE [LARGE SCALE GENOMIC DNA]</scope>
    <source>
        <strain evidence="2">CGMCC 1.10131</strain>
    </source>
</reference>
<dbReference type="InterPro" id="IPR052550">
    <property type="entry name" value="Pyrimidine_5'-ntase_YjjG"/>
</dbReference>
<dbReference type="Gene3D" id="3.40.50.1000">
    <property type="entry name" value="HAD superfamily/HAD-like"/>
    <property type="match status" value="1"/>
</dbReference>
<dbReference type="NCBIfam" id="TIGR01509">
    <property type="entry name" value="HAD-SF-IA-v3"/>
    <property type="match status" value="1"/>
</dbReference>
<dbReference type="SFLD" id="SFLDG01129">
    <property type="entry name" value="C1.5:_HAD__Beta-PGM__Phosphata"/>
    <property type="match status" value="1"/>
</dbReference>
<evidence type="ECO:0000313" key="1">
    <source>
        <dbReference type="EMBL" id="GGB02680.1"/>
    </source>
</evidence>
<dbReference type="Gene3D" id="1.10.150.240">
    <property type="entry name" value="Putative phosphatase, domain 2"/>
    <property type="match status" value="1"/>
</dbReference>
<dbReference type="RefSeq" id="WP_055734401.1">
    <property type="nucleotide sequence ID" value="NZ_BMDY01000007.1"/>
</dbReference>
<dbReference type="SUPFAM" id="SSF56784">
    <property type="entry name" value="HAD-like"/>
    <property type="match status" value="1"/>
</dbReference>
<dbReference type="SFLD" id="SFLDS00003">
    <property type="entry name" value="Haloacid_Dehalogenase"/>
    <property type="match status" value="1"/>
</dbReference>
<comment type="caution">
    <text evidence="1">The sequence shown here is derived from an EMBL/GenBank/DDBJ whole genome shotgun (WGS) entry which is preliminary data.</text>
</comment>
<dbReference type="InterPro" id="IPR006439">
    <property type="entry name" value="HAD-SF_hydro_IA"/>
</dbReference>
<dbReference type="PRINTS" id="PR00413">
    <property type="entry name" value="HADHALOGNASE"/>
</dbReference>
<dbReference type="InterPro" id="IPR023198">
    <property type="entry name" value="PGP-like_dom2"/>
</dbReference>
<protein>
    <submittedName>
        <fullName evidence="1">dUMP phosphatase</fullName>
    </submittedName>
</protein>
<dbReference type="InterPro" id="IPR011951">
    <property type="entry name" value="HAD-SF_hydro_IA_YjjG/PynA"/>
</dbReference>
<dbReference type="InterPro" id="IPR036412">
    <property type="entry name" value="HAD-like_sf"/>
</dbReference>